<dbReference type="Proteomes" id="UP000187495">
    <property type="component" value="Unassembled WGS sequence"/>
</dbReference>
<dbReference type="GO" id="GO:0016491">
    <property type="term" value="F:oxidoreductase activity"/>
    <property type="evidence" value="ECO:0007669"/>
    <property type="project" value="InterPro"/>
</dbReference>
<evidence type="ECO:0000313" key="2">
    <source>
        <dbReference type="EMBL" id="SIS09420.1"/>
    </source>
</evidence>
<dbReference type="Gene3D" id="3.90.180.10">
    <property type="entry name" value="Medium-chain alcohol dehydrogenases, catalytic domain"/>
    <property type="match status" value="1"/>
</dbReference>
<dbReference type="InterPro" id="IPR011032">
    <property type="entry name" value="GroES-like_sf"/>
</dbReference>
<dbReference type="SMART" id="SM00829">
    <property type="entry name" value="PKS_ER"/>
    <property type="match status" value="1"/>
</dbReference>
<dbReference type="PANTHER" id="PTHR11695:SF294">
    <property type="entry name" value="RETICULON-4-INTERACTING PROTEIN 1, MITOCHONDRIAL"/>
    <property type="match status" value="1"/>
</dbReference>
<gene>
    <name evidence="2" type="ORF">SAMN02745664_1284</name>
</gene>
<proteinExistence type="predicted"/>
<evidence type="ECO:0000313" key="3">
    <source>
        <dbReference type="Proteomes" id="UP000187495"/>
    </source>
</evidence>
<name>A0A1N7GA10_9GAMM</name>
<dbReference type="InterPro" id="IPR050700">
    <property type="entry name" value="YIM1/Zinc_Alcohol_DH_Fams"/>
</dbReference>
<keyword evidence="3" id="KW-1185">Reference proteome</keyword>
<dbReference type="PANTHER" id="PTHR11695">
    <property type="entry name" value="ALCOHOL DEHYDROGENASE RELATED"/>
    <property type="match status" value="1"/>
</dbReference>
<dbReference type="InterPro" id="IPR036291">
    <property type="entry name" value="NAD(P)-bd_dom_sf"/>
</dbReference>
<dbReference type="InterPro" id="IPR020843">
    <property type="entry name" value="ER"/>
</dbReference>
<dbReference type="AlphaFoldDB" id="A0A1N7GA10"/>
<organism evidence="2 3">
    <name type="scientific">Moraxella cuniculi DSM 21768</name>
    <dbReference type="NCBI Taxonomy" id="1122245"/>
    <lineage>
        <taxon>Bacteria</taxon>
        <taxon>Pseudomonadati</taxon>
        <taxon>Pseudomonadota</taxon>
        <taxon>Gammaproteobacteria</taxon>
        <taxon>Moraxellales</taxon>
        <taxon>Moraxellaceae</taxon>
        <taxon>Moraxella</taxon>
    </lineage>
</organism>
<protein>
    <submittedName>
        <fullName evidence="2">NADPH:quinone reductase</fullName>
    </submittedName>
</protein>
<reference evidence="3" key="1">
    <citation type="submission" date="2017-01" db="EMBL/GenBank/DDBJ databases">
        <authorList>
            <person name="Varghese N."/>
            <person name="Submissions S."/>
        </authorList>
    </citation>
    <scope>NUCLEOTIDE SEQUENCE [LARGE SCALE GENOMIC DNA]</scope>
    <source>
        <strain evidence="3">DSM 21768</strain>
    </source>
</reference>
<dbReference type="RefSeq" id="WP_076556221.1">
    <property type="nucleotide sequence ID" value="NZ_FTNU01000028.1"/>
</dbReference>
<dbReference type="CDD" id="cd05289">
    <property type="entry name" value="MDR_like_2"/>
    <property type="match status" value="1"/>
</dbReference>
<accession>A0A1N7GA10</accession>
<dbReference type="Gene3D" id="3.40.50.720">
    <property type="entry name" value="NAD(P)-binding Rossmann-like Domain"/>
    <property type="match status" value="1"/>
</dbReference>
<sequence length="333" mass="35794">MKAYFINRYQKAPATLTEVAEPMVGDDDVLVQVAAAGLNHLDLRIKSGELKLLVPYQFPLILGHDVAGTVVAVGSNVRDFQVGDEVFARPRDGRIGAFAEKIAICQDDVAKKPANVSMTDAAGLPLVALTAWQALVEIAKIQAGQKVLIHAGAGGVGSVAIALAKHLGAIVATTTSTANVDFVKNLGADVVIDYKKQHFADVLQDYDVVLNSLDEKTLLDSLQVLKQGGCLISISGPPTPEYAKQAGLNKLLQGVMWLLSYKVRRACRQKQVDYQFLFMKASGGQLAKIAQLVEKGHVTPQTQEVYAFDEIAAAFAKLQTGRTRGKIVVAMRN</sequence>
<dbReference type="SUPFAM" id="SSF50129">
    <property type="entry name" value="GroES-like"/>
    <property type="match status" value="1"/>
</dbReference>
<dbReference type="Pfam" id="PF08240">
    <property type="entry name" value="ADH_N"/>
    <property type="match status" value="1"/>
</dbReference>
<dbReference type="EMBL" id="FTNU01000028">
    <property type="protein sequence ID" value="SIS09420.1"/>
    <property type="molecule type" value="Genomic_DNA"/>
</dbReference>
<feature type="domain" description="Enoyl reductase (ER)" evidence="1">
    <location>
        <begin position="14"/>
        <end position="329"/>
    </location>
</feature>
<dbReference type="Pfam" id="PF13602">
    <property type="entry name" value="ADH_zinc_N_2"/>
    <property type="match status" value="1"/>
</dbReference>
<dbReference type="STRING" id="34061.B0189_08960"/>
<dbReference type="InterPro" id="IPR013154">
    <property type="entry name" value="ADH-like_N"/>
</dbReference>
<dbReference type="SUPFAM" id="SSF51735">
    <property type="entry name" value="NAD(P)-binding Rossmann-fold domains"/>
    <property type="match status" value="1"/>
</dbReference>
<evidence type="ECO:0000259" key="1">
    <source>
        <dbReference type="SMART" id="SM00829"/>
    </source>
</evidence>